<comment type="caution">
    <text evidence="3">The sequence shown here is derived from an EMBL/GenBank/DDBJ whole genome shotgun (WGS) entry which is preliminary data.</text>
</comment>
<keyword evidence="2" id="KW-0472">Membrane</keyword>
<feature type="compositionally biased region" description="Basic and acidic residues" evidence="1">
    <location>
        <begin position="240"/>
        <end position="260"/>
    </location>
</feature>
<protein>
    <recommendedName>
        <fullName evidence="5">EF-hand domain-containing protein</fullName>
    </recommendedName>
</protein>
<dbReference type="OrthoDB" id="428323at2759"/>
<feature type="transmembrane region" description="Helical" evidence="2">
    <location>
        <begin position="44"/>
        <end position="63"/>
    </location>
</feature>
<dbReference type="Proteomes" id="UP000601435">
    <property type="component" value="Unassembled WGS sequence"/>
</dbReference>
<gene>
    <name evidence="3" type="ORF">SNEC2469_LOCUS8352</name>
</gene>
<evidence type="ECO:0000313" key="3">
    <source>
        <dbReference type="EMBL" id="CAE7329820.1"/>
    </source>
</evidence>
<evidence type="ECO:0000256" key="2">
    <source>
        <dbReference type="SAM" id="Phobius"/>
    </source>
</evidence>
<keyword evidence="2" id="KW-0812">Transmembrane</keyword>
<dbReference type="AlphaFoldDB" id="A0A812P5J5"/>
<dbReference type="EMBL" id="CAJNJA010013804">
    <property type="protein sequence ID" value="CAE7329820.1"/>
    <property type="molecule type" value="Genomic_DNA"/>
</dbReference>
<keyword evidence="4" id="KW-1185">Reference proteome</keyword>
<sequence length="288" mass="32010">MRFVAKVFCILKNAQNLACGLWVLVALAFIFFVVGVLPPEDNRLSWQSFLLGAAAAGSIYVIGRDPCFLQSLRDSVAMLTHQNKRLSTSNVKLEKQLQELAGVDQKFAAVHKQLDTDAESALELLRNLEHHSRVQAVVSSLSLFLHADMDKSGSLQEEEAEQLLLGFTQLWDLIPGYPEDAVQDLEGELTFEMFSELLRAVVQEDAPKCRSILDTILHQDDDDRIIMAAPSPVYGARQATPKEDLESGSDSRPDEDDKMKPWLTVGPLQIWGVLHLGDPWTQTVQVAG</sequence>
<feature type="non-terminal residue" evidence="3">
    <location>
        <position position="288"/>
    </location>
</feature>
<evidence type="ECO:0000256" key="1">
    <source>
        <dbReference type="SAM" id="MobiDB-lite"/>
    </source>
</evidence>
<organism evidence="3 4">
    <name type="scientific">Symbiodinium necroappetens</name>
    <dbReference type="NCBI Taxonomy" id="1628268"/>
    <lineage>
        <taxon>Eukaryota</taxon>
        <taxon>Sar</taxon>
        <taxon>Alveolata</taxon>
        <taxon>Dinophyceae</taxon>
        <taxon>Suessiales</taxon>
        <taxon>Symbiodiniaceae</taxon>
        <taxon>Symbiodinium</taxon>
    </lineage>
</organism>
<accession>A0A812P5J5</accession>
<feature type="transmembrane region" description="Helical" evidence="2">
    <location>
        <begin position="21"/>
        <end position="38"/>
    </location>
</feature>
<proteinExistence type="predicted"/>
<evidence type="ECO:0008006" key="5">
    <source>
        <dbReference type="Google" id="ProtNLM"/>
    </source>
</evidence>
<keyword evidence="2" id="KW-1133">Transmembrane helix</keyword>
<feature type="region of interest" description="Disordered" evidence="1">
    <location>
        <begin position="232"/>
        <end position="260"/>
    </location>
</feature>
<reference evidence="3" key="1">
    <citation type="submission" date="2021-02" db="EMBL/GenBank/DDBJ databases">
        <authorList>
            <person name="Dougan E. K."/>
            <person name="Rhodes N."/>
            <person name="Thang M."/>
            <person name="Chan C."/>
        </authorList>
    </citation>
    <scope>NUCLEOTIDE SEQUENCE</scope>
</reference>
<name>A0A812P5J5_9DINO</name>
<evidence type="ECO:0000313" key="4">
    <source>
        <dbReference type="Proteomes" id="UP000601435"/>
    </source>
</evidence>